<organism evidence="9">
    <name type="scientific">Notodromas monacha</name>
    <dbReference type="NCBI Taxonomy" id="399045"/>
    <lineage>
        <taxon>Eukaryota</taxon>
        <taxon>Metazoa</taxon>
        <taxon>Ecdysozoa</taxon>
        <taxon>Arthropoda</taxon>
        <taxon>Crustacea</taxon>
        <taxon>Oligostraca</taxon>
        <taxon>Ostracoda</taxon>
        <taxon>Podocopa</taxon>
        <taxon>Podocopida</taxon>
        <taxon>Cypridocopina</taxon>
        <taxon>Cypridoidea</taxon>
        <taxon>Cyprididae</taxon>
        <taxon>Notodromas</taxon>
    </lineage>
</organism>
<dbReference type="GO" id="GO:0003723">
    <property type="term" value="F:RNA binding"/>
    <property type="evidence" value="ECO:0007669"/>
    <property type="project" value="UniProtKB-UniRule"/>
</dbReference>
<feature type="region of interest" description="Disordered" evidence="7">
    <location>
        <begin position="152"/>
        <end position="190"/>
    </location>
</feature>
<dbReference type="InterPro" id="IPR034240">
    <property type="entry name" value="eIF3G_RRM"/>
</dbReference>
<dbReference type="PANTHER" id="PTHR10352">
    <property type="entry name" value="EUKARYOTIC TRANSLATION INITIATION FACTOR 3 SUBUNIT G"/>
    <property type="match status" value="1"/>
</dbReference>
<dbReference type="GO" id="GO:0033290">
    <property type="term" value="C:eukaryotic 48S preinitiation complex"/>
    <property type="evidence" value="ECO:0007669"/>
    <property type="project" value="UniProtKB-UniRule"/>
</dbReference>
<dbReference type="GO" id="GO:0001732">
    <property type="term" value="P:formation of cytoplasmic translation initiation complex"/>
    <property type="evidence" value="ECO:0007669"/>
    <property type="project" value="UniProtKB-UniRule"/>
</dbReference>
<reference evidence="9" key="1">
    <citation type="submission" date="2020-11" db="EMBL/GenBank/DDBJ databases">
        <authorList>
            <person name="Tran Van P."/>
        </authorList>
    </citation>
    <scope>NUCLEOTIDE SEQUENCE</scope>
</reference>
<dbReference type="InterPro" id="IPR000504">
    <property type="entry name" value="RRM_dom"/>
</dbReference>
<dbReference type="InterPro" id="IPR017334">
    <property type="entry name" value="eIF3_g"/>
</dbReference>
<dbReference type="InterPro" id="IPR012677">
    <property type="entry name" value="Nucleotide-bd_a/b_plait_sf"/>
</dbReference>
<dbReference type="Proteomes" id="UP000678499">
    <property type="component" value="Unassembled WGS sequence"/>
</dbReference>
<dbReference type="PIRSF" id="PIRSF037949">
    <property type="entry name" value="Transl_init_eIF-3_RNA-bind"/>
    <property type="match status" value="1"/>
</dbReference>
<dbReference type="AlphaFoldDB" id="A0A7R9BUJ2"/>
<feature type="domain" description="RRM" evidence="8">
    <location>
        <begin position="200"/>
        <end position="278"/>
    </location>
</feature>
<evidence type="ECO:0000256" key="3">
    <source>
        <dbReference type="ARBA" id="ARBA00022884"/>
    </source>
</evidence>
<comment type="subcellular location">
    <subcellularLocation>
        <location evidence="5">Cytoplasm</location>
    </subcellularLocation>
</comment>
<evidence type="ECO:0000259" key="8">
    <source>
        <dbReference type="PROSITE" id="PS50102"/>
    </source>
</evidence>
<name>A0A7R9BUJ2_9CRUS</name>
<evidence type="ECO:0000256" key="6">
    <source>
        <dbReference type="PROSITE-ProRule" id="PRU00176"/>
    </source>
</evidence>
<evidence type="ECO:0000313" key="9">
    <source>
        <dbReference type="EMBL" id="CAD7280798.1"/>
    </source>
</evidence>
<dbReference type="Pfam" id="PF12353">
    <property type="entry name" value="eIF3g"/>
    <property type="match status" value="1"/>
</dbReference>
<evidence type="ECO:0000256" key="4">
    <source>
        <dbReference type="ARBA" id="ARBA00022917"/>
    </source>
</evidence>
<evidence type="ECO:0000256" key="5">
    <source>
        <dbReference type="HAMAP-Rule" id="MF_03006"/>
    </source>
</evidence>
<proteinExistence type="inferred from homology"/>
<dbReference type="GO" id="GO:0003743">
    <property type="term" value="F:translation initiation factor activity"/>
    <property type="evidence" value="ECO:0007669"/>
    <property type="project" value="UniProtKB-UniRule"/>
</dbReference>
<dbReference type="InterPro" id="IPR035979">
    <property type="entry name" value="RBD_domain_sf"/>
</dbReference>
<dbReference type="CDD" id="cd12933">
    <property type="entry name" value="eIF3G"/>
    <property type="match status" value="1"/>
</dbReference>
<dbReference type="EMBL" id="OA884447">
    <property type="protein sequence ID" value="CAD7280798.1"/>
    <property type="molecule type" value="Genomic_DNA"/>
</dbReference>
<dbReference type="InterPro" id="IPR024675">
    <property type="entry name" value="eIF3g_N"/>
</dbReference>
<dbReference type="Pfam" id="PF00076">
    <property type="entry name" value="RRM_1"/>
    <property type="match status" value="1"/>
</dbReference>
<dbReference type="GO" id="GO:0016282">
    <property type="term" value="C:eukaryotic 43S preinitiation complex"/>
    <property type="evidence" value="ECO:0007669"/>
    <property type="project" value="UniProtKB-UniRule"/>
</dbReference>
<feature type="region of interest" description="Disordered" evidence="7">
    <location>
        <begin position="1"/>
        <end position="27"/>
    </location>
</feature>
<dbReference type="CDD" id="cd12408">
    <property type="entry name" value="RRM_eIF3G_like"/>
    <property type="match status" value="1"/>
</dbReference>
<dbReference type="EMBL" id="CAJPEX010002410">
    <property type="protein sequence ID" value="CAG0920950.1"/>
    <property type="molecule type" value="Genomic_DNA"/>
</dbReference>
<feature type="compositionally biased region" description="Basic and acidic residues" evidence="7">
    <location>
        <begin position="155"/>
        <end position="170"/>
    </location>
</feature>
<comment type="subunit">
    <text evidence="5">Component of the eukaryotic translation initiation factor 3 (eIF-3) complex.</text>
</comment>
<dbReference type="PROSITE" id="PS50102">
    <property type="entry name" value="RRM"/>
    <property type="match status" value="1"/>
</dbReference>
<dbReference type="SUPFAM" id="SSF54928">
    <property type="entry name" value="RNA-binding domain, RBD"/>
    <property type="match status" value="1"/>
</dbReference>
<dbReference type="GO" id="GO:0005852">
    <property type="term" value="C:eukaryotic translation initiation factor 3 complex"/>
    <property type="evidence" value="ECO:0007669"/>
    <property type="project" value="UniProtKB-UniRule"/>
</dbReference>
<dbReference type="SMART" id="SM00360">
    <property type="entry name" value="RRM"/>
    <property type="match status" value="1"/>
</dbReference>
<evidence type="ECO:0000256" key="7">
    <source>
        <dbReference type="SAM" id="MobiDB-lite"/>
    </source>
</evidence>
<keyword evidence="10" id="KW-1185">Reference proteome</keyword>
<keyword evidence="1 5" id="KW-0963">Cytoplasm</keyword>
<accession>A0A7R9BUJ2</accession>
<evidence type="ECO:0000256" key="2">
    <source>
        <dbReference type="ARBA" id="ARBA00022540"/>
    </source>
</evidence>
<gene>
    <name evidence="9" type="ORF">NMOB1V02_LOCUS8455</name>
</gene>
<keyword evidence="3 6" id="KW-0694">RNA-binding</keyword>
<evidence type="ECO:0000256" key="1">
    <source>
        <dbReference type="ARBA" id="ARBA00022490"/>
    </source>
</evidence>
<keyword evidence="2 5" id="KW-0396">Initiation factor</keyword>
<dbReference type="HAMAP" id="MF_03006">
    <property type="entry name" value="eIF3g"/>
    <property type="match status" value="1"/>
</dbReference>
<keyword evidence="4 5" id="KW-0648">Protein biosynthesis</keyword>
<dbReference type="OrthoDB" id="639027at2759"/>
<comment type="similarity">
    <text evidence="5">Belongs to the eIF-3 subunit G family.</text>
</comment>
<dbReference type="Gene3D" id="3.30.70.330">
    <property type="match status" value="1"/>
</dbReference>
<protein>
    <recommendedName>
        <fullName evidence="5">Eukaryotic translation initiation factor 3 subunit G</fullName>
        <shortName evidence="5">eIF3g</shortName>
    </recommendedName>
    <alternativeName>
        <fullName evidence="5">Eukaryotic translation initiation factor 3 RNA-binding subunit</fullName>
        <shortName evidence="5">eIF-3 RNA-binding subunit</shortName>
    </alternativeName>
    <alternativeName>
        <fullName evidence="5">Eukaryotic translation initiation factor 3 subunit 4</fullName>
    </alternativeName>
</protein>
<comment type="function">
    <text evidence="5">RNA-binding component of the eukaryotic translation initiation factor 3 (eIF-3) complex, which is involved in protein synthesis of a specialized repertoire of mRNAs and, together with other initiation factors, stimulates binding of mRNA and methionyl-tRNAi to the 40S ribosome. The eIF-3 complex specifically targets and initiates translation of a subset of mRNAs involved in cell proliferation. This subunit can bind 18S rRNA.</text>
</comment>
<evidence type="ECO:0000313" key="10">
    <source>
        <dbReference type="Proteomes" id="UP000678499"/>
    </source>
</evidence>
<sequence length="332" mass="37630">MPEPELRMKSTWADEVEEGDSTELPGQSITWDKDVKTVVEYKRNDDGKKVKVIRQFRVETKKVLKAVARRRTLKKFGQSKDDGAGPDPATTVPAEEVFMQFVTNKEFDDQQNADGLMKLKQQSFVRCRICKQEHWTSSCPYKDKLGEVPILTGAKPKDEKPALGADEKAKPGKYIPPLRREGGMKAGESMSSHRKDMDLYTIRVTNLSESAREGDLQELFKPFGSISRVFLGKDKISGASKGFAFVSFNRQEDAAKAIKAVNGHGYDHLILSVEWSNYLFCSRQPTIFKRGIKVLGLDLLLDRAKLLRRMSTLEAYIRSLALFDRLDESERD</sequence>